<dbReference type="WBParaSite" id="scaffold13930_cov133.g17169">
    <property type="protein sequence ID" value="scaffold13930_cov133.g17169"/>
    <property type="gene ID" value="scaffold13930_cov133.g17169"/>
</dbReference>
<protein>
    <submittedName>
        <fullName evidence="2">Uncharacterized protein</fullName>
    </submittedName>
</protein>
<reference evidence="2" key="1">
    <citation type="submission" date="2022-11" db="UniProtKB">
        <authorList>
            <consortium name="WormBaseParasite"/>
        </authorList>
    </citation>
    <scope>IDENTIFICATION</scope>
</reference>
<accession>A0A915LL93</accession>
<evidence type="ECO:0000313" key="1">
    <source>
        <dbReference type="Proteomes" id="UP000887561"/>
    </source>
</evidence>
<dbReference type="Proteomes" id="UP000887561">
    <property type="component" value="Unplaced"/>
</dbReference>
<name>A0A915LL93_MELJA</name>
<evidence type="ECO:0000313" key="2">
    <source>
        <dbReference type="WBParaSite" id="scaffold13930_cov133.g17169"/>
    </source>
</evidence>
<dbReference type="AlphaFoldDB" id="A0A915LL93"/>
<proteinExistence type="predicted"/>
<organism evidence="1 2">
    <name type="scientific">Meloidogyne javanica</name>
    <name type="common">Root-knot nematode worm</name>
    <dbReference type="NCBI Taxonomy" id="6303"/>
    <lineage>
        <taxon>Eukaryota</taxon>
        <taxon>Metazoa</taxon>
        <taxon>Ecdysozoa</taxon>
        <taxon>Nematoda</taxon>
        <taxon>Chromadorea</taxon>
        <taxon>Rhabditida</taxon>
        <taxon>Tylenchina</taxon>
        <taxon>Tylenchomorpha</taxon>
        <taxon>Tylenchoidea</taxon>
        <taxon>Meloidogynidae</taxon>
        <taxon>Meloidogyninae</taxon>
        <taxon>Meloidogyne</taxon>
        <taxon>Meloidogyne incognita group</taxon>
    </lineage>
</organism>
<sequence>RKTSETEYKSQVYRTRSGATLKYSKFNSQNNKICYDGEEDCHHVLQNAQAQLAESHNALVVEEVGFLHIETF</sequence>
<keyword evidence="1" id="KW-1185">Reference proteome</keyword>